<gene>
    <name evidence="7" type="ORF">SLS63_013991</name>
</gene>
<dbReference type="Gene3D" id="3.30.43.10">
    <property type="entry name" value="Uridine Diphospho-n-acetylenolpyruvylglucosamine Reductase, domain 2"/>
    <property type="match status" value="1"/>
</dbReference>
<keyword evidence="4" id="KW-0560">Oxidoreductase</keyword>
<evidence type="ECO:0000256" key="3">
    <source>
        <dbReference type="ARBA" id="ARBA00022827"/>
    </source>
</evidence>
<dbReference type="Gene3D" id="3.30.465.10">
    <property type="match status" value="1"/>
</dbReference>
<dbReference type="Pfam" id="PF02913">
    <property type="entry name" value="FAD-oxidase_C"/>
    <property type="match status" value="1"/>
</dbReference>
<dbReference type="InterPro" id="IPR016170">
    <property type="entry name" value="Cytok_DH_C_sf"/>
</dbReference>
<dbReference type="InterPro" id="IPR016164">
    <property type="entry name" value="FAD-linked_Oxase-like_C"/>
</dbReference>
<dbReference type="InterPro" id="IPR016167">
    <property type="entry name" value="FAD-bd_PCMH_sub1"/>
</dbReference>
<dbReference type="PROSITE" id="PS51387">
    <property type="entry name" value="FAD_PCMH"/>
    <property type="match status" value="1"/>
</dbReference>
<evidence type="ECO:0000256" key="5">
    <source>
        <dbReference type="SAM" id="MobiDB-lite"/>
    </source>
</evidence>
<evidence type="ECO:0000256" key="4">
    <source>
        <dbReference type="ARBA" id="ARBA00023002"/>
    </source>
</evidence>
<keyword evidence="3" id="KW-0274">FAD</keyword>
<dbReference type="Gene3D" id="1.10.45.10">
    <property type="entry name" value="Vanillyl-alcohol Oxidase, Chain A, domain 4"/>
    <property type="match status" value="1"/>
</dbReference>
<dbReference type="Proteomes" id="UP001430848">
    <property type="component" value="Unassembled WGS sequence"/>
</dbReference>
<evidence type="ECO:0000313" key="8">
    <source>
        <dbReference type="Proteomes" id="UP001430848"/>
    </source>
</evidence>
<keyword evidence="2" id="KW-0285">Flavoprotein</keyword>
<evidence type="ECO:0000313" key="7">
    <source>
        <dbReference type="EMBL" id="KAK7706396.1"/>
    </source>
</evidence>
<comment type="cofactor">
    <cofactor evidence="1">
        <name>FAD</name>
        <dbReference type="ChEBI" id="CHEBI:57692"/>
    </cofactor>
</comment>
<proteinExistence type="predicted"/>
<dbReference type="InterPro" id="IPR006094">
    <property type="entry name" value="Oxid_FAD_bind_N"/>
</dbReference>
<sequence length="591" mass="66112">MSPPSATGVADDTAGQPANGSAGVPKPRCLPPGFTDNKFSDFVSAIHSLVGKSNLAVITSETVFDDGDYETVDCLTHDMHNFYDHEEFIASALVRPRHVQDVQAIVKLCNDFAAPLWVFSKGHNLGYGGAAPRVSGSLVMDLGKHMNKVLEVNAVDCYCLLEPGVSYLQLQEYLREHKLDDKVMMDAPELGYGSVIGNALDHGVGFTPYGDHWMMHCGIEIVLPTGEIVRTGMGAMSSPEGREQAKQGVHPADQKPNECWQLFPYGFGPVNDGIFSQAGNGIVTKMGMWLMPRPPGMEAFMVTYEKDEDLPQIIDIIGPLRVNMILQNAAALRHVGLDLAHYNSRSHYTDKALDEPLTDEDLDRGAKQLDLGRWVYMGAVYGPPVIREAHLKIIKQEMLKVPGSRFFNEQDRKETFGTLECRAHTMRGVANMDELGWLQTWIPNCSFMSLAPISKVSGESAWAQYVTAKKRFDEAKLDYMGIFSIGMREMHNVVCIVFDRKDPDARRRVQWLVRTMIKDWAENGWGEFRTHIGMMDQVAMTYDFNDHALMKLNEKIKNALDPNGILAPGKSGVWPQQYDKKKWMLGEDYIK</sequence>
<dbReference type="PANTHER" id="PTHR11748:SF114">
    <property type="entry name" value="ARYL-ALCOHOL OXIDASE VANILLYL-ALCOHOL OXIDASE (AFU_ORTHOLOGUE AFUA_3G09500)-RELATED"/>
    <property type="match status" value="1"/>
</dbReference>
<feature type="domain" description="FAD-binding PCMH-type" evidence="6">
    <location>
        <begin position="86"/>
        <end position="293"/>
    </location>
</feature>
<evidence type="ECO:0000256" key="1">
    <source>
        <dbReference type="ARBA" id="ARBA00001974"/>
    </source>
</evidence>
<dbReference type="SUPFAM" id="SSF56176">
    <property type="entry name" value="FAD-binding/transporter-associated domain-like"/>
    <property type="match status" value="1"/>
</dbReference>
<dbReference type="Gene3D" id="3.40.462.10">
    <property type="entry name" value="FAD-linked oxidases, C-terminal domain"/>
    <property type="match status" value="1"/>
</dbReference>
<dbReference type="InterPro" id="IPR036318">
    <property type="entry name" value="FAD-bd_PCMH-like_sf"/>
</dbReference>
<accession>A0ABR1NLY3</accession>
<dbReference type="InterPro" id="IPR016171">
    <property type="entry name" value="Vanillyl_alc_oxidase_C-sub2"/>
</dbReference>
<dbReference type="Pfam" id="PF01565">
    <property type="entry name" value="FAD_binding_4"/>
    <property type="match status" value="1"/>
</dbReference>
<dbReference type="InterPro" id="IPR004113">
    <property type="entry name" value="FAD-bd_oxidored_4_C"/>
</dbReference>
<dbReference type="PANTHER" id="PTHR11748">
    <property type="entry name" value="D-LACTATE DEHYDROGENASE"/>
    <property type="match status" value="1"/>
</dbReference>
<keyword evidence="8" id="KW-1185">Reference proteome</keyword>
<dbReference type="InterPro" id="IPR016166">
    <property type="entry name" value="FAD-bd_PCMH"/>
</dbReference>
<protein>
    <recommendedName>
        <fullName evidence="6">FAD-binding PCMH-type domain-containing protein</fullName>
    </recommendedName>
</protein>
<name>A0ABR1NLY3_DIAER</name>
<comment type="caution">
    <text evidence="7">The sequence shown here is derived from an EMBL/GenBank/DDBJ whole genome shotgun (WGS) entry which is preliminary data.</text>
</comment>
<organism evidence="7 8">
    <name type="scientific">Diaporthe eres</name>
    <name type="common">Phomopsis oblonga</name>
    <dbReference type="NCBI Taxonomy" id="83184"/>
    <lineage>
        <taxon>Eukaryota</taxon>
        <taxon>Fungi</taxon>
        <taxon>Dikarya</taxon>
        <taxon>Ascomycota</taxon>
        <taxon>Pezizomycotina</taxon>
        <taxon>Sordariomycetes</taxon>
        <taxon>Sordariomycetidae</taxon>
        <taxon>Diaporthales</taxon>
        <taxon>Diaporthaceae</taxon>
        <taxon>Diaporthe</taxon>
        <taxon>Diaporthe eres species complex</taxon>
    </lineage>
</organism>
<reference evidence="7 8" key="1">
    <citation type="submission" date="2024-02" db="EMBL/GenBank/DDBJ databases">
        <title>De novo assembly and annotation of 12 fungi associated with fruit tree decline syndrome in Ontario, Canada.</title>
        <authorList>
            <person name="Sulman M."/>
            <person name="Ellouze W."/>
            <person name="Ilyukhin E."/>
        </authorList>
    </citation>
    <scope>NUCLEOTIDE SEQUENCE [LARGE SCALE GENOMIC DNA]</scope>
    <source>
        <strain evidence="7 8">M169</strain>
    </source>
</reference>
<dbReference type="SUPFAM" id="SSF55103">
    <property type="entry name" value="FAD-linked oxidases, C-terminal domain"/>
    <property type="match status" value="1"/>
</dbReference>
<feature type="region of interest" description="Disordered" evidence="5">
    <location>
        <begin position="1"/>
        <end position="27"/>
    </location>
</feature>
<dbReference type="EMBL" id="JAKNSF020000221">
    <property type="protein sequence ID" value="KAK7706396.1"/>
    <property type="molecule type" value="Genomic_DNA"/>
</dbReference>
<dbReference type="InterPro" id="IPR016169">
    <property type="entry name" value="FAD-bd_PCMH_sub2"/>
</dbReference>
<evidence type="ECO:0000259" key="6">
    <source>
        <dbReference type="PROSITE" id="PS51387"/>
    </source>
</evidence>
<evidence type="ECO:0000256" key="2">
    <source>
        <dbReference type="ARBA" id="ARBA00022630"/>
    </source>
</evidence>